<reference evidence="1 2" key="1">
    <citation type="submission" date="2020-04" db="EMBL/GenBank/DDBJ databases">
        <title>MicrobeNet Type strains.</title>
        <authorList>
            <person name="Nicholson A.C."/>
        </authorList>
    </citation>
    <scope>NUCLEOTIDE SEQUENCE [LARGE SCALE GENOMIC DNA]</scope>
    <source>
        <strain evidence="1 2">ATCC BAA-14</strain>
    </source>
</reference>
<comment type="caution">
    <text evidence="1">The sequence shown here is derived from an EMBL/GenBank/DDBJ whole genome shotgun (WGS) entry which is preliminary data.</text>
</comment>
<proteinExistence type="predicted"/>
<accession>A0A846WR57</accession>
<dbReference type="Proteomes" id="UP000563898">
    <property type="component" value="Unassembled WGS sequence"/>
</dbReference>
<dbReference type="EMBL" id="JAAXPC010000014">
    <property type="protein sequence ID" value="NKY04035.1"/>
    <property type="molecule type" value="Genomic_DNA"/>
</dbReference>
<name>A0A846WR57_9ACTN</name>
<dbReference type="AlphaFoldDB" id="A0A846WR57"/>
<evidence type="ECO:0000313" key="2">
    <source>
        <dbReference type="Proteomes" id="UP000563898"/>
    </source>
</evidence>
<evidence type="ECO:0000313" key="1">
    <source>
        <dbReference type="EMBL" id="NKY04035.1"/>
    </source>
</evidence>
<protein>
    <submittedName>
        <fullName evidence="1">Uncharacterized protein</fullName>
    </submittedName>
</protein>
<dbReference type="RefSeq" id="WP_006372880.1">
    <property type="nucleotide sequence ID" value="NZ_JAAXPC010000014.1"/>
</dbReference>
<gene>
    <name evidence="1" type="ORF">HGA05_20915</name>
</gene>
<organism evidence="1 2">
    <name type="scientific">Gordonia polyisoprenivorans</name>
    <dbReference type="NCBI Taxonomy" id="84595"/>
    <lineage>
        <taxon>Bacteria</taxon>
        <taxon>Bacillati</taxon>
        <taxon>Actinomycetota</taxon>
        <taxon>Actinomycetes</taxon>
        <taxon>Mycobacteriales</taxon>
        <taxon>Gordoniaceae</taxon>
        <taxon>Gordonia</taxon>
    </lineage>
</organism>
<sequence>MPVSLTDTQATEVVHRCERALAGITERSESSVLRGWRAAIEAARDGDGVRAAAALGVLPEHPRFAATIVLGLVFPAVLVATAESLDESLTVKPEALDWFDCCEMVTMMRWAESATDLDASVLAAVCARSHGRSAGLALLAGMRDRLNRDDVPAAALLHSYIPEYAKQEKATAAALLVIRGHLTADDAIRDAKGFGVIQDGREEAEALSSALAEYVRAGLRPDDDSVLTTIAAMKLWGDDRVPRDVRSYGLAFGAQACVRAGWLDHARSLAEILWDFNNKEPVLAAIESGVGQPERIRALHQVPTIDDIIIERTDERRLEAATARALGRFDDHDSEGALESLTVALDSGYAAADVVTPADRTNWARSLAAGGDQDTAVRILDSLMAAGELGPGAYSIPLEDLDIEHQRAFVVAALMHGLATERTESGQSAPPAAIELADIVEQIGDPELETGLLRATAALGSHEDASLPSLARAAAGPVFRTTRIVETLRILDALHRDDDDEASVRRFREWGSVFDDAERPLLAAAAVAYIADLGSQQPQSVRPECLGPVAAELARRGRLDDALALIRGVGPDDLGGQSPEKLHLSALLEVARASDSAEFKTVNRALNKCKSSWNAGGRDKADRALHKYYIGAIALACGDVDRALTAAAALPNVPYRGCGAADLAIDIAARMDAEPAQWTASRAAALIEALRGRGVRAENLVAALMRFGASTVEHYPELDSALTGLRFIFGNRDPGDAALVDAVAGLGLVRAGHTRQGIGRIAEAVDTAQGKRHHSASPFHFAEVVTELPAAMPERADLLRGACSLVRDSYNVEAAIGAAHRIIGLADADDLPLIAETLTDLALSQEYTQSVQNRIGVASIRHGVDASLLPLESATEPAAVRRHVRLAARFLARRGFLPEAKRLGALAGLQT</sequence>